<evidence type="ECO:0000313" key="3">
    <source>
        <dbReference type="EMBL" id="RVW44675.1"/>
    </source>
</evidence>
<dbReference type="EMBL" id="QGNW01001345">
    <property type="protein sequence ID" value="RVW44675.1"/>
    <property type="molecule type" value="Genomic_DNA"/>
</dbReference>
<dbReference type="GO" id="GO:0003700">
    <property type="term" value="F:DNA-binding transcription factor activity"/>
    <property type="evidence" value="ECO:0007669"/>
    <property type="project" value="InterPro"/>
</dbReference>
<feature type="signal peptide" evidence="2">
    <location>
        <begin position="1"/>
        <end position="23"/>
    </location>
</feature>
<dbReference type="Proteomes" id="UP000288805">
    <property type="component" value="Unassembled WGS sequence"/>
</dbReference>
<evidence type="ECO:0000313" key="4">
    <source>
        <dbReference type="Proteomes" id="UP000288805"/>
    </source>
</evidence>
<keyword evidence="2" id="KW-0732">Signal</keyword>
<name>A0A438EA66_VITVI</name>
<dbReference type="OrthoDB" id="690068at2759"/>
<protein>
    <submittedName>
        <fullName evidence="3">Uncharacterized protein</fullName>
    </submittedName>
</protein>
<dbReference type="PANTHER" id="PTHR46412">
    <property type="entry name" value="BES1-INTERACTING MYC-LIKE PROTEIN"/>
    <property type="match status" value="1"/>
</dbReference>
<evidence type="ECO:0000256" key="2">
    <source>
        <dbReference type="SAM" id="SignalP"/>
    </source>
</evidence>
<dbReference type="GO" id="GO:0046983">
    <property type="term" value="F:protein dimerization activity"/>
    <property type="evidence" value="ECO:0007669"/>
    <property type="project" value="InterPro"/>
</dbReference>
<organism evidence="3 4">
    <name type="scientific">Vitis vinifera</name>
    <name type="common">Grape</name>
    <dbReference type="NCBI Taxonomy" id="29760"/>
    <lineage>
        <taxon>Eukaryota</taxon>
        <taxon>Viridiplantae</taxon>
        <taxon>Streptophyta</taxon>
        <taxon>Embryophyta</taxon>
        <taxon>Tracheophyta</taxon>
        <taxon>Spermatophyta</taxon>
        <taxon>Magnoliopsida</taxon>
        <taxon>eudicotyledons</taxon>
        <taxon>Gunneridae</taxon>
        <taxon>Pentapetalae</taxon>
        <taxon>rosids</taxon>
        <taxon>Vitales</taxon>
        <taxon>Vitaceae</taxon>
        <taxon>Viteae</taxon>
        <taxon>Vitis</taxon>
    </lineage>
</organism>
<dbReference type="AlphaFoldDB" id="A0A438EA66"/>
<dbReference type="GO" id="GO:0006351">
    <property type="term" value="P:DNA-templated transcription"/>
    <property type="evidence" value="ECO:0007669"/>
    <property type="project" value="InterPro"/>
</dbReference>
<proteinExistence type="predicted"/>
<feature type="region of interest" description="Disordered" evidence="1">
    <location>
        <begin position="47"/>
        <end position="88"/>
    </location>
</feature>
<gene>
    <name evidence="3" type="ORF">CK203_115583</name>
</gene>
<evidence type="ECO:0000256" key="1">
    <source>
        <dbReference type="SAM" id="MobiDB-lite"/>
    </source>
</evidence>
<accession>A0A438EA66</accession>
<feature type="chain" id="PRO_5019178256" evidence="2">
    <location>
        <begin position="24"/>
        <end position="88"/>
    </location>
</feature>
<dbReference type="InterPro" id="IPR044295">
    <property type="entry name" value="BIM1/2/3"/>
</dbReference>
<reference evidence="3 4" key="1">
    <citation type="journal article" date="2018" name="PLoS Genet.">
        <title>Population sequencing reveals clonal diversity and ancestral inbreeding in the grapevine cultivar Chardonnay.</title>
        <authorList>
            <person name="Roach M.J."/>
            <person name="Johnson D.L."/>
            <person name="Bohlmann J."/>
            <person name="van Vuuren H.J."/>
            <person name="Jones S.J."/>
            <person name="Pretorius I.S."/>
            <person name="Schmidt S.A."/>
            <person name="Borneman A.R."/>
        </authorList>
    </citation>
    <scope>NUCLEOTIDE SEQUENCE [LARGE SCALE GENOMIC DNA]</scope>
    <source>
        <strain evidence="4">cv. Chardonnay</strain>
        <tissue evidence="3">Leaf</tissue>
    </source>
</reference>
<dbReference type="PANTHER" id="PTHR46412:SF6">
    <property type="entry name" value="TRANSCRIPTION FACTOR BIM2"/>
    <property type="match status" value="1"/>
</dbReference>
<comment type="caution">
    <text evidence="3">The sequence shown here is derived from an EMBL/GenBank/DDBJ whole genome shotgun (WGS) entry which is preliminary data.</text>
</comment>
<sequence length="88" mass="9658">MCFWQSKSCTKWGIVLLNTLTQALQSSGVDLSQASISVQIDLGKRANRGLPSGTSIAKDHENPPPSNHIIAHHRDASSARTRINHKRD</sequence>